<evidence type="ECO:0000313" key="3">
    <source>
        <dbReference type="Proteomes" id="UP000094565"/>
    </source>
</evidence>
<keyword evidence="1" id="KW-0378">Hydrolase</keyword>
<dbReference type="SMR" id="A0A1B2J5J4"/>
<organism evidence="2 3">
    <name type="scientific">Komagataella pastoris</name>
    <name type="common">Yeast</name>
    <name type="synonym">Pichia pastoris</name>
    <dbReference type="NCBI Taxonomy" id="4922"/>
    <lineage>
        <taxon>Eukaryota</taxon>
        <taxon>Fungi</taxon>
        <taxon>Dikarya</taxon>
        <taxon>Ascomycota</taxon>
        <taxon>Saccharomycotina</taxon>
        <taxon>Pichiomycetes</taxon>
        <taxon>Pichiales</taxon>
        <taxon>Pichiaceae</taxon>
        <taxon>Komagataella</taxon>
    </lineage>
</organism>
<evidence type="ECO:0000256" key="1">
    <source>
        <dbReference type="ARBA" id="ARBA00022801"/>
    </source>
</evidence>
<accession>A0A1B2J5J4</accession>
<dbReference type="InterPro" id="IPR029021">
    <property type="entry name" value="Prot-tyrosine_phosphatase-like"/>
</dbReference>
<dbReference type="FunFam" id="3.90.190.10:FF:000084">
    <property type="entry name" value="Tyrosine phospatase-like protein"/>
    <property type="match status" value="1"/>
</dbReference>
<dbReference type="InterPro" id="IPR004861">
    <property type="entry name" value="Siw14-like"/>
</dbReference>
<evidence type="ECO:0000313" key="2">
    <source>
        <dbReference type="EMBL" id="ANZ73220.1"/>
    </source>
</evidence>
<dbReference type="GO" id="GO:0016791">
    <property type="term" value="F:phosphatase activity"/>
    <property type="evidence" value="ECO:0007669"/>
    <property type="project" value="InterPro"/>
</dbReference>
<reference evidence="2 3" key="1">
    <citation type="submission" date="2016-02" db="EMBL/GenBank/DDBJ databases">
        <title>Comparative genomic and transcriptomic foundation for Pichia pastoris.</title>
        <authorList>
            <person name="Love K.R."/>
            <person name="Shah K.A."/>
            <person name="Whittaker C.A."/>
            <person name="Wu J."/>
            <person name="Bartlett M.C."/>
            <person name="Ma D."/>
            <person name="Leeson R.L."/>
            <person name="Priest M."/>
            <person name="Young S.K."/>
            <person name="Love J.C."/>
        </authorList>
    </citation>
    <scope>NUCLEOTIDE SEQUENCE [LARGE SCALE GENOMIC DNA]</scope>
    <source>
        <strain evidence="2 3">ATCC 28485</strain>
    </source>
</reference>
<dbReference type="PANTHER" id="PTHR31126:SF14">
    <property type="entry name" value="TYROSINE-PROTEIN PHOSPHATASE OCA6-RELATED"/>
    <property type="match status" value="1"/>
</dbReference>
<proteinExistence type="predicted"/>
<dbReference type="Pfam" id="PF03162">
    <property type="entry name" value="Y_phosphatase2"/>
    <property type="match status" value="1"/>
</dbReference>
<dbReference type="SUPFAM" id="SSF52799">
    <property type="entry name" value="(Phosphotyrosine protein) phosphatases II"/>
    <property type="match status" value="1"/>
</dbReference>
<dbReference type="Gene3D" id="3.90.190.10">
    <property type="entry name" value="Protein tyrosine phosphatase superfamily"/>
    <property type="match status" value="1"/>
</dbReference>
<keyword evidence="3" id="KW-1185">Reference proteome</keyword>
<dbReference type="Proteomes" id="UP000094565">
    <property type="component" value="Chromosome 1"/>
</dbReference>
<sequence length="187" mass="21434">MATLTPPLHFNRIHPGLYRGSYPRPINYTFLQSLALKTIIAITPETITEENDKELYDFCQKNNISVQHIDCQLSGKGKKRGVPLDYEKVTKILELIINADKSPVYMYCINGGQITSLVVACLRKISFWSSISIYNEFITYATTINHNDRVFIENFQVKLNVPENKVSWLWTGLNKNVIENHPSITII</sequence>
<protein>
    <submittedName>
        <fullName evidence="2">BA75_01592T0</fullName>
    </submittedName>
</protein>
<name>A0A1B2J5J4_PICPA</name>
<dbReference type="PANTHER" id="PTHR31126">
    <property type="entry name" value="TYROSINE-PROTEIN PHOSPHATASE"/>
    <property type="match status" value="1"/>
</dbReference>
<dbReference type="InterPro" id="IPR020428">
    <property type="entry name" value="PFA-DSPs"/>
</dbReference>
<dbReference type="CDD" id="cd17663">
    <property type="entry name" value="PFA-DSP_Oca6"/>
    <property type="match status" value="1"/>
</dbReference>
<dbReference type="OrthoDB" id="6375174at2759"/>
<gene>
    <name evidence="2" type="ORF">ATY40_BA7501592</name>
</gene>
<dbReference type="PRINTS" id="PR01911">
    <property type="entry name" value="PFDSPHPHTASE"/>
</dbReference>
<dbReference type="EMBL" id="CP014584">
    <property type="protein sequence ID" value="ANZ73220.1"/>
    <property type="molecule type" value="Genomic_DNA"/>
</dbReference>
<dbReference type="AlphaFoldDB" id="A0A1B2J5J4"/>